<dbReference type="SUPFAM" id="SSF52266">
    <property type="entry name" value="SGNH hydrolase"/>
    <property type="match status" value="1"/>
</dbReference>
<feature type="compositionally biased region" description="Low complexity" evidence="1">
    <location>
        <begin position="45"/>
        <end position="72"/>
    </location>
</feature>
<feature type="domain" description="SGNH hydrolase-type esterase" evidence="2">
    <location>
        <begin position="84"/>
        <end position="248"/>
    </location>
</feature>
<organism evidence="3 4">
    <name type="scientific">Crystallibacter crystallopoietes</name>
    <dbReference type="NCBI Taxonomy" id="37928"/>
    <lineage>
        <taxon>Bacteria</taxon>
        <taxon>Bacillati</taxon>
        <taxon>Actinomycetota</taxon>
        <taxon>Actinomycetes</taxon>
        <taxon>Micrococcales</taxon>
        <taxon>Micrococcaceae</taxon>
        <taxon>Crystallibacter</taxon>
    </lineage>
</organism>
<dbReference type="Gene3D" id="3.40.50.1110">
    <property type="entry name" value="SGNH hydrolase"/>
    <property type="match status" value="1"/>
</dbReference>
<dbReference type="KEGG" id="acry:AC20117_15960"/>
<dbReference type="InterPro" id="IPR013830">
    <property type="entry name" value="SGNH_hydro"/>
</dbReference>
<name>A0A1H0ZC07_9MICC</name>
<evidence type="ECO:0000259" key="2">
    <source>
        <dbReference type="Pfam" id="PF13472"/>
    </source>
</evidence>
<sequence>MHGRNKILKNKALQNVGLAVLLLATLAAFVYAFLPKPSATPVGGTTQPAEATPSSAPTETATASPTPSATATETKEAEPPVAAFLGDSYVEGIGASSQENRWSTLVALELGWEEMNHGISGTGYATNAQGPGYVDRLDDVISEDPDVVVVSGGQNDFSTYQFDPQGTLQAISSVYEELRAELPDAQIIAVGPSTPSAVDQTVFALDAAVQEAAESVDATYVSLLDPDVFTLEMIQPDGVHVDDAGHAAIAERVIKAVE</sequence>
<protein>
    <submittedName>
        <fullName evidence="3">Lysophospholipase L1</fullName>
    </submittedName>
</protein>
<dbReference type="CDD" id="cd00229">
    <property type="entry name" value="SGNH_hydrolase"/>
    <property type="match status" value="1"/>
</dbReference>
<dbReference type="GO" id="GO:0004622">
    <property type="term" value="F:phosphatidylcholine lysophospholipase activity"/>
    <property type="evidence" value="ECO:0007669"/>
    <property type="project" value="TreeGrafter"/>
</dbReference>
<dbReference type="EMBL" id="FNKH01000002">
    <property type="protein sequence ID" value="SDQ24953.1"/>
    <property type="molecule type" value="Genomic_DNA"/>
</dbReference>
<dbReference type="InterPro" id="IPR051532">
    <property type="entry name" value="Ester_Hydrolysis_Enzymes"/>
</dbReference>
<dbReference type="PANTHER" id="PTHR30383">
    <property type="entry name" value="THIOESTERASE 1/PROTEASE 1/LYSOPHOSPHOLIPASE L1"/>
    <property type="match status" value="1"/>
</dbReference>
<evidence type="ECO:0000313" key="4">
    <source>
        <dbReference type="Proteomes" id="UP000181917"/>
    </source>
</evidence>
<dbReference type="Pfam" id="PF13472">
    <property type="entry name" value="Lipase_GDSL_2"/>
    <property type="match status" value="1"/>
</dbReference>
<reference evidence="3 4" key="1">
    <citation type="submission" date="2016-10" db="EMBL/GenBank/DDBJ databases">
        <authorList>
            <person name="de Groot N.N."/>
        </authorList>
    </citation>
    <scope>NUCLEOTIDE SEQUENCE [LARGE SCALE GENOMIC DNA]</scope>
    <source>
        <strain evidence="3 4">DSM 20117</strain>
    </source>
</reference>
<dbReference type="PANTHER" id="PTHR30383:SF5">
    <property type="entry name" value="SGNH HYDROLASE-TYPE ESTERASE DOMAIN-CONTAINING PROTEIN"/>
    <property type="match status" value="1"/>
</dbReference>
<evidence type="ECO:0000256" key="1">
    <source>
        <dbReference type="SAM" id="MobiDB-lite"/>
    </source>
</evidence>
<evidence type="ECO:0000313" key="3">
    <source>
        <dbReference type="EMBL" id="SDQ24953.1"/>
    </source>
</evidence>
<proteinExistence type="predicted"/>
<dbReference type="OrthoDB" id="8215557at2"/>
<gene>
    <name evidence="3" type="ORF">SAMN04489742_0261</name>
</gene>
<dbReference type="AlphaFoldDB" id="A0A1H0ZC07"/>
<keyword evidence="4" id="KW-1185">Reference proteome</keyword>
<feature type="region of interest" description="Disordered" evidence="1">
    <location>
        <begin position="40"/>
        <end position="78"/>
    </location>
</feature>
<dbReference type="Proteomes" id="UP000181917">
    <property type="component" value="Unassembled WGS sequence"/>
</dbReference>
<dbReference type="InterPro" id="IPR036514">
    <property type="entry name" value="SGNH_hydro_sf"/>
</dbReference>
<accession>A0A1H0ZC07</accession>